<evidence type="ECO:0000313" key="2">
    <source>
        <dbReference type="EMBL" id="THU84119.1"/>
    </source>
</evidence>
<keyword evidence="3" id="KW-1185">Reference proteome</keyword>
<evidence type="ECO:0000256" key="1">
    <source>
        <dbReference type="SAM" id="MobiDB-lite"/>
    </source>
</evidence>
<protein>
    <submittedName>
        <fullName evidence="2">Uncharacterized protein</fullName>
    </submittedName>
</protein>
<dbReference type="AlphaFoldDB" id="A0A4S8L680"/>
<feature type="region of interest" description="Disordered" evidence="1">
    <location>
        <begin position="80"/>
        <end position="102"/>
    </location>
</feature>
<evidence type="ECO:0000313" key="3">
    <source>
        <dbReference type="Proteomes" id="UP000297245"/>
    </source>
</evidence>
<dbReference type="Proteomes" id="UP000297245">
    <property type="component" value="Unassembled WGS sequence"/>
</dbReference>
<gene>
    <name evidence="2" type="ORF">K435DRAFT_806980</name>
</gene>
<feature type="compositionally biased region" description="Polar residues" evidence="1">
    <location>
        <begin position="91"/>
        <end position="102"/>
    </location>
</feature>
<dbReference type="EMBL" id="ML179621">
    <property type="protein sequence ID" value="THU84119.1"/>
    <property type="molecule type" value="Genomic_DNA"/>
</dbReference>
<feature type="compositionally biased region" description="Basic and acidic residues" evidence="1">
    <location>
        <begin position="12"/>
        <end position="37"/>
    </location>
</feature>
<sequence>MAWLKEVGSGAQKHEGRGEIDNGRRKRGHTDPTRDDLTQGMGWMDSKARQGSKERKKNAKKTVALLCSVGFPSFVSVSASTPIPQAWPSLAKQSTRSTSPRV</sequence>
<feature type="region of interest" description="Disordered" evidence="1">
    <location>
        <begin position="1"/>
        <end position="59"/>
    </location>
</feature>
<organism evidence="2 3">
    <name type="scientific">Dendrothele bispora (strain CBS 962.96)</name>
    <dbReference type="NCBI Taxonomy" id="1314807"/>
    <lineage>
        <taxon>Eukaryota</taxon>
        <taxon>Fungi</taxon>
        <taxon>Dikarya</taxon>
        <taxon>Basidiomycota</taxon>
        <taxon>Agaricomycotina</taxon>
        <taxon>Agaricomycetes</taxon>
        <taxon>Agaricomycetidae</taxon>
        <taxon>Agaricales</taxon>
        <taxon>Agaricales incertae sedis</taxon>
        <taxon>Dendrothele</taxon>
    </lineage>
</organism>
<accession>A0A4S8L680</accession>
<proteinExistence type="predicted"/>
<name>A0A4S8L680_DENBC</name>
<reference evidence="2 3" key="1">
    <citation type="journal article" date="2019" name="Nat. Ecol. Evol.">
        <title>Megaphylogeny resolves global patterns of mushroom evolution.</title>
        <authorList>
            <person name="Varga T."/>
            <person name="Krizsan K."/>
            <person name="Foldi C."/>
            <person name="Dima B."/>
            <person name="Sanchez-Garcia M."/>
            <person name="Sanchez-Ramirez S."/>
            <person name="Szollosi G.J."/>
            <person name="Szarkandi J.G."/>
            <person name="Papp V."/>
            <person name="Albert L."/>
            <person name="Andreopoulos W."/>
            <person name="Angelini C."/>
            <person name="Antonin V."/>
            <person name="Barry K.W."/>
            <person name="Bougher N.L."/>
            <person name="Buchanan P."/>
            <person name="Buyck B."/>
            <person name="Bense V."/>
            <person name="Catcheside P."/>
            <person name="Chovatia M."/>
            <person name="Cooper J."/>
            <person name="Damon W."/>
            <person name="Desjardin D."/>
            <person name="Finy P."/>
            <person name="Geml J."/>
            <person name="Haridas S."/>
            <person name="Hughes K."/>
            <person name="Justo A."/>
            <person name="Karasinski D."/>
            <person name="Kautmanova I."/>
            <person name="Kiss B."/>
            <person name="Kocsube S."/>
            <person name="Kotiranta H."/>
            <person name="LaButti K.M."/>
            <person name="Lechner B.E."/>
            <person name="Liimatainen K."/>
            <person name="Lipzen A."/>
            <person name="Lukacs Z."/>
            <person name="Mihaltcheva S."/>
            <person name="Morgado L.N."/>
            <person name="Niskanen T."/>
            <person name="Noordeloos M.E."/>
            <person name="Ohm R.A."/>
            <person name="Ortiz-Santana B."/>
            <person name="Ovrebo C."/>
            <person name="Racz N."/>
            <person name="Riley R."/>
            <person name="Savchenko A."/>
            <person name="Shiryaev A."/>
            <person name="Soop K."/>
            <person name="Spirin V."/>
            <person name="Szebenyi C."/>
            <person name="Tomsovsky M."/>
            <person name="Tulloss R.E."/>
            <person name="Uehling J."/>
            <person name="Grigoriev I.V."/>
            <person name="Vagvolgyi C."/>
            <person name="Papp T."/>
            <person name="Martin F.M."/>
            <person name="Miettinen O."/>
            <person name="Hibbett D.S."/>
            <person name="Nagy L.G."/>
        </authorList>
    </citation>
    <scope>NUCLEOTIDE SEQUENCE [LARGE SCALE GENOMIC DNA]</scope>
    <source>
        <strain evidence="2 3">CBS 962.96</strain>
    </source>
</reference>